<dbReference type="Pfam" id="PF01593">
    <property type="entry name" value="Amino_oxidase"/>
    <property type="match status" value="1"/>
</dbReference>
<dbReference type="EMBL" id="CDMZ01000155">
    <property type="protein sequence ID" value="CEM07968.1"/>
    <property type="molecule type" value="Genomic_DNA"/>
</dbReference>
<accession>A0A0G4F6D1</accession>
<comment type="cofactor">
    <cofactor evidence="1 6">
        <name>FAD</name>
        <dbReference type="ChEBI" id="CHEBI:57692"/>
    </cofactor>
</comment>
<reference evidence="8" key="1">
    <citation type="submission" date="2014-11" db="EMBL/GenBank/DDBJ databases">
        <authorList>
            <person name="Otto D Thomas"/>
            <person name="Naeem Raeece"/>
        </authorList>
    </citation>
    <scope>NUCLEOTIDE SEQUENCE</scope>
</reference>
<feature type="binding site" evidence="5">
    <location>
        <position position="348"/>
    </location>
    <ligand>
        <name>substrate</name>
    </ligand>
</feature>
<evidence type="ECO:0000256" key="5">
    <source>
        <dbReference type="PIRSR" id="PIRSR601613-1"/>
    </source>
</evidence>
<feature type="domain" description="Amine oxidase" evidence="7">
    <location>
        <begin position="15"/>
        <end position="460"/>
    </location>
</feature>
<dbReference type="Gene3D" id="3.50.50.60">
    <property type="entry name" value="FAD/NAD(P)-binding domain"/>
    <property type="match status" value="1"/>
</dbReference>
<dbReference type="SUPFAM" id="SSF54373">
    <property type="entry name" value="FAD-linked reductases, C-terminal domain"/>
    <property type="match status" value="1"/>
</dbReference>
<evidence type="ECO:0000256" key="1">
    <source>
        <dbReference type="ARBA" id="ARBA00001974"/>
    </source>
</evidence>
<name>A0A0G4F6D1_9ALVE</name>
<proteinExistence type="inferred from homology"/>
<dbReference type="Gene3D" id="3.90.660.10">
    <property type="match status" value="1"/>
</dbReference>
<sequence length="499" mass="55178">MTDTHVNCLIIGAGFSGLSCANEILKHKKDASVRVLEASDRVGGRCLTDSDGFDLGGRYVGCDQHHVLRLAQEMGTKAFKVYKRGESRFFFGGHSCAWEEELPPLSLTGQKHVRNMFSQLDKMASSLKYDKSQASQLHALDNMTFHDWCLRTCPGEDSDARLARSVLENAFEGGACLDASQFSVLMVAAQIKEEGGFRKMMEGTIEDHKIAGGMGNLCVRLWKSLPVGLVSFNSPVVSVEHSDPSKVSVTVRKPDGAQYKITTDYLVLAIPPNQIIKIQFQPTLPQMKAEGWTKMPIGKVIKTIVHYRTAWWRQCGLSGEGTCDVGPVSSSADDHIVEGNAQPSLLGFINGRLVAQWMSASYEARKAAVLDQYAKMYQDQRAISDCVCYKEKIWMEEPYIGGGYTCIPMPGSSVQHPFEELFAPIANDRIRFAGTESSEHMSGYVDGAIKAGEREGRNVLVVQGLLPKSEYHNYKDPGPSRLIRKNPFAYLCSCFGYLI</sequence>
<feature type="binding site" evidence="5">
    <location>
        <position position="236"/>
    </location>
    <ligand>
        <name>FAD</name>
        <dbReference type="ChEBI" id="CHEBI:57692"/>
    </ligand>
</feature>
<evidence type="ECO:0000256" key="4">
    <source>
        <dbReference type="ARBA" id="ARBA00048448"/>
    </source>
</evidence>
<dbReference type="InterPro" id="IPR036188">
    <property type="entry name" value="FAD/NAD-bd_sf"/>
</dbReference>
<protein>
    <recommendedName>
        <fullName evidence="6">Amine oxidase</fullName>
        <ecNumber evidence="6">1.4.3.-</ecNumber>
    </recommendedName>
</protein>
<keyword evidence="6" id="KW-0285">Flavoprotein</keyword>
<organism evidence="8">
    <name type="scientific">Chromera velia CCMP2878</name>
    <dbReference type="NCBI Taxonomy" id="1169474"/>
    <lineage>
        <taxon>Eukaryota</taxon>
        <taxon>Sar</taxon>
        <taxon>Alveolata</taxon>
        <taxon>Colpodellida</taxon>
        <taxon>Chromeraceae</taxon>
        <taxon>Chromera</taxon>
    </lineage>
</organism>
<dbReference type="EC" id="1.4.3.-" evidence="6"/>
<dbReference type="PhylomeDB" id="A0A0G4F6D1"/>
<feature type="binding site" evidence="5">
    <location>
        <position position="16"/>
    </location>
    <ligand>
        <name>FAD</name>
        <dbReference type="ChEBI" id="CHEBI:57692"/>
    </ligand>
</feature>
<dbReference type="PANTHER" id="PTHR43563:SF1">
    <property type="entry name" value="AMINE OXIDASE [FLAVIN-CONTAINING] B"/>
    <property type="match status" value="1"/>
</dbReference>
<evidence type="ECO:0000256" key="3">
    <source>
        <dbReference type="ARBA" id="ARBA00023002"/>
    </source>
</evidence>
<dbReference type="InterPro" id="IPR001613">
    <property type="entry name" value="Flavin_amine_oxidase"/>
</dbReference>
<dbReference type="AlphaFoldDB" id="A0A0G4F6D1"/>
<feature type="binding site" evidence="5">
    <location>
        <position position="436"/>
    </location>
    <ligand>
        <name>FAD</name>
        <dbReference type="ChEBI" id="CHEBI:57692"/>
    </ligand>
</feature>
<keyword evidence="3 6" id="KW-0560">Oxidoreductase</keyword>
<comment type="catalytic activity">
    <reaction evidence="4">
        <text>a secondary aliphatic amine + O2 + H2O = a primary amine + an aldehyde + H2O2</text>
        <dbReference type="Rhea" id="RHEA:26414"/>
        <dbReference type="ChEBI" id="CHEBI:15377"/>
        <dbReference type="ChEBI" id="CHEBI:15379"/>
        <dbReference type="ChEBI" id="CHEBI:16240"/>
        <dbReference type="ChEBI" id="CHEBI:17478"/>
        <dbReference type="ChEBI" id="CHEBI:58855"/>
        <dbReference type="ChEBI" id="CHEBI:65296"/>
        <dbReference type="EC" id="1.4.3.4"/>
    </reaction>
</comment>
<dbReference type="PANTHER" id="PTHR43563">
    <property type="entry name" value="AMINE OXIDASE"/>
    <property type="match status" value="1"/>
</dbReference>
<evidence type="ECO:0000256" key="6">
    <source>
        <dbReference type="RuleBase" id="RU362067"/>
    </source>
</evidence>
<dbReference type="InterPro" id="IPR050703">
    <property type="entry name" value="Flavin_MAO"/>
</dbReference>
<dbReference type="GO" id="GO:0097621">
    <property type="term" value="F:monoamine oxidase activity"/>
    <property type="evidence" value="ECO:0007669"/>
    <property type="project" value="UniProtKB-EC"/>
</dbReference>
<dbReference type="Gene3D" id="1.10.405.10">
    <property type="entry name" value="Guanine Nucleotide Dissociation Inhibitor, domain 1"/>
    <property type="match status" value="1"/>
</dbReference>
<dbReference type="SUPFAM" id="SSF51905">
    <property type="entry name" value="FAD/NAD(P)-binding domain"/>
    <property type="match status" value="1"/>
</dbReference>
<dbReference type="PRINTS" id="PR00757">
    <property type="entry name" value="AMINEOXDASEF"/>
</dbReference>
<dbReference type="VEuPathDB" id="CryptoDB:Cvel_15425"/>
<evidence type="ECO:0000259" key="7">
    <source>
        <dbReference type="Pfam" id="PF01593"/>
    </source>
</evidence>
<evidence type="ECO:0000313" key="8">
    <source>
        <dbReference type="EMBL" id="CEM07968.1"/>
    </source>
</evidence>
<gene>
    <name evidence="8" type="ORF">Cvel_15425</name>
</gene>
<comment type="similarity">
    <text evidence="2 6">Belongs to the flavin monoamine oxidase family.</text>
</comment>
<dbReference type="InterPro" id="IPR002937">
    <property type="entry name" value="Amino_oxidase"/>
</dbReference>
<evidence type="ECO:0000256" key="2">
    <source>
        <dbReference type="ARBA" id="ARBA00005995"/>
    </source>
</evidence>
<keyword evidence="6" id="KW-0274">FAD</keyword>
<feature type="binding site" evidence="5">
    <location>
        <begin position="37"/>
        <end position="38"/>
    </location>
    <ligand>
        <name>FAD</name>
        <dbReference type="ChEBI" id="CHEBI:57692"/>
    </ligand>
</feature>